<dbReference type="EMBL" id="CP098805">
    <property type="protein sequence ID" value="USJ29739.1"/>
    <property type="molecule type" value="Genomic_DNA"/>
</dbReference>
<dbReference type="Gene3D" id="2.70.70.10">
    <property type="entry name" value="Glucose Permease (Domain IIA)"/>
    <property type="match status" value="1"/>
</dbReference>
<organism evidence="2 3">
    <name type="scientific">Dyadobacter chenhuakuii</name>
    <dbReference type="NCBI Taxonomy" id="2909339"/>
    <lineage>
        <taxon>Bacteria</taxon>
        <taxon>Pseudomonadati</taxon>
        <taxon>Bacteroidota</taxon>
        <taxon>Cytophagia</taxon>
        <taxon>Cytophagales</taxon>
        <taxon>Spirosomataceae</taxon>
        <taxon>Dyadobacter</taxon>
    </lineage>
</organism>
<dbReference type="InterPro" id="IPR050570">
    <property type="entry name" value="Cell_wall_metabolism_enzyme"/>
</dbReference>
<evidence type="ECO:0000313" key="2">
    <source>
        <dbReference type="EMBL" id="USJ29739.1"/>
    </source>
</evidence>
<gene>
    <name evidence="2" type="ORF">NFI80_17870</name>
</gene>
<dbReference type="PANTHER" id="PTHR21666:SF270">
    <property type="entry name" value="MUREIN HYDROLASE ACTIVATOR ENVC"/>
    <property type="match status" value="1"/>
</dbReference>
<dbReference type="Proteomes" id="UP001055420">
    <property type="component" value="Chromosome"/>
</dbReference>
<dbReference type="Pfam" id="PF01551">
    <property type="entry name" value="Peptidase_M23"/>
    <property type="match status" value="1"/>
</dbReference>
<accession>A0ABY4XHG7</accession>
<name>A0ABY4XHG7_9BACT</name>
<dbReference type="RefSeq" id="WP_235165588.1">
    <property type="nucleotide sequence ID" value="NZ_CP098805.1"/>
</dbReference>
<proteinExistence type="predicted"/>
<sequence length="238" mass="26788">MLTLREILEKQNGFAPVIHSAKPFKKLDFSESNEALVQRDLSETSVFSQFVFDEMLENNAFTGIGGYAENRIIYRQRKHFNNADNQPRSIHLGTDIWANAGEPIYAPLDATVHSFAFNDHYGDYGPTIILAHALNNVVFYTLYGHLSLDSLEGLYVGKNISANEKFAAIGSYPENGDWPPHLHFQIIKDMGNYQGDFPGVSSIQDSEHYLNLCPDPNLIFEDSGKLFSNLTLTPLQVR</sequence>
<reference evidence="2" key="1">
    <citation type="submission" date="2022-06" db="EMBL/GenBank/DDBJ databases">
        <title>Novel species in genus Dyadobacter.</title>
        <authorList>
            <person name="Ma C."/>
        </authorList>
    </citation>
    <scope>NUCLEOTIDE SEQUENCE</scope>
    <source>
        <strain evidence="2">CY22</strain>
    </source>
</reference>
<dbReference type="PANTHER" id="PTHR21666">
    <property type="entry name" value="PEPTIDASE-RELATED"/>
    <property type="match status" value="1"/>
</dbReference>
<feature type="domain" description="M23ase beta-sheet core" evidence="1">
    <location>
        <begin position="90"/>
        <end position="189"/>
    </location>
</feature>
<dbReference type="SUPFAM" id="SSF51261">
    <property type="entry name" value="Duplicated hybrid motif"/>
    <property type="match status" value="1"/>
</dbReference>
<dbReference type="CDD" id="cd12797">
    <property type="entry name" value="M23_peptidase"/>
    <property type="match status" value="1"/>
</dbReference>
<evidence type="ECO:0000259" key="1">
    <source>
        <dbReference type="Pfam" id="PF01551"/>
    </source>
</evidence>
<keyword evidence="3" id="KW-1185">Reference proteome</keyword>
<dbReference type="InterPro" id="IPR016047">
    <property type="entry name" value="M23ase_b-sheet_dom"/>
</dbReference>
<evidence type="ECO:0000313" key="3">
    <source>
        <dbReference type="Proteomes" id="UP001055420"/>
    </source>
</evidence>
<protein>
    <submittedName>
        <fullName evidence="2">Peptidoglycan DD-metalloendopeptidase family protein</fullName>
    </submittedName>
</protein>
<dbReference type="InterPro" id="IPR011055">
    <property type="entry name" value="Dup_hybrid_motif"/>
</dbReference>